<dbReference type="AlphaFoldDB" id="A0A3N0XV49"/>
<evidence type="ECO:0000313" key="1">
    <source>
        <dbReference type="EMBL" id="ROJ66331.1"/>
    </source>
</evidence>
<feature type="non-terminal residue" evidence="1">
    <location>
        <position position="1"/>
    </location>
</feature>
<accession>A0A3N0XV49</accession>
<dbReference type="Proteomes" id="UP000281406">
    <property type="component" value="Unassembled WGS sequence"/>
</dbReference>
<organism evidence="1 2">
    <name type="scientific">Anabarilius grahami</name>
    <name type="common">Kanglang fish</name>
    <name type="synonym">Barilius grahami</name>
    <dbReference type="NCBI Taxonomy" id="495550"/>
    <lineage>
        <taxon>Eukaryota</taxon>
        <taxon>Metazoa</taxon>
        <taxon>Chordata</taxon>
        <taxon>Craniata</taxon>
        <taxon>Vertebrata</taxon>
        <taxon>Euteleostomi</taxon>
        <taxon>Actinopterygii</taxon>
        <taxon>Neopterygii</taxon>
        <taxon>Teleostei</taxon>
        <taxon>Ostariophysi</taxon>
        <taxon>Cypriniformes</taxon>
        <taxon>Xenocyprididae</taxon>
        <taxon>Xenocypridinae</taxon>
        <taxon>Xenocypridinae incertae sedis</taxon>
        <taxon>Anabarilius</taxon>
    </lineage>
</organism>
<reference evidence="1 2" key="1">
    <citation type="submission" date="2018-10" db="EMBL/GenBank/DDBJ databases">
        <title>Genome assembly for a Yunnan-Guizhou Plateau 3E fish, Anabarilius grahami (Regan), and its evolutionary and genetic applications.</title>
        <authorList>
            <person name="Jiang W."/>
        </authorList>
    </citation>
    <scope>NUCLEOTIDE SEQUENCE [LARGE SCALE GENOMIC DNA]</scope>
    <source>
        <strain evidence="1">AG-KIZ</strain>
        <tissue evidence="1">Muscle</tissue>
    </source>
</reference>
<protein>
    <submittedName>
        <fullName evidence="1">Uncharacterized protein</fullName>
    </submittedName>
</protein>
<gene>
    <name evidence="1" type="ORF">DPX16_16594</name>
</gene>
<keyword evidence="2" id="KW-1185">Reference proteome</keyword>
<comment type="caution">
    <text evidence="1">The sequence shown here is derived from an EMBL/GenBank/DDBJ whole genome shotgun (WGS) entry which is preliminary data.</text>
</comment>
<proteinExistence type="predicted"/>
<sequence>IPHAQLFLVSLHFSPIQSQNSTASIFQGGKAVEMITSESSRSIFSVPAAYDKPTKNLAAGFEKHSLHQ</sequence>
<evidence type="ECO:0000313" key="2">
    <source>
        <dbReference type="Proteomes" id="UP000281406"/>
    </source>
</evidence>
<dbReference type="EMBL" id="RJVU01059775">
    <property type="protein sequence ID" value="ROJ66331.1"/>
    <property type="molecule type" value="Genomic_DNA"/>
</dbReference>
<name>A0A3N0XV49_ANAGA</name>